<proteinExistence type="inferred from homology"/>
<evidence type="ECO:0000313" key="11">
    <source>
        <dbReference type="Proteomes" id="UP000677054"/>
    </source>
</evidence>
<dbReference type="PANTHER" id="PTHR19957">
    <property type="entry name" value="SYNTAXIN"/>
    <property type="match status" value="1"/>
</dbReference>
<dbReference type="SUPFAM" id="SSF47661">
    <property type="entry name" value="t-snare proteins"/>
    <property type="match status" value="1"/>
</dbReference>
<dbReference type="AlphaFoldDB" id="A0A7R8X8E4"/>
<evidence type="ECO:0000256" key="7">
    <source>
        <dbReference type="ARBA" id="ARBA00023136"/>
    </source>
</evidence>
<dbReference type="InterPro" id="IPR045242">
    <property type="entry name" value="Syntaxin"/>
</dbReference>
<dbReference type="EMBL" id="LR899790">
    <property type="protein sequence ID" value="CAD7242471.1"/>
    <property type="molecule type" value="Genomic_DNA"/>
</dbReference>
<comment type="similarity">
    <text evidence="2">Belongs to the syntaxin family.</text>
</comment>
<evidence type="ECO:0000259" key="9">
    <source>
        <dbReference type="PROSITE" id="PS50192"/>
    </source>
</evidence>
<evidence type="ECO:0000256" key="1">
    <source>
        <dbReference type="ARBA" id="ARBA00004211"/>
    </source>
</evidence>
<dbReference type="GO" id="GO:0000139">
    <property type="term" value="C:Golgi membrane"/>
    <property type="evidence" value="ECO:0007669"/>
    <property type="project" value="TreeGrafter"/>
</dbReference>
<reference evidence="10" key="1">
    <citation type="submission" date="2020-11" db="EMBL/GenBank/DDBJ databases">
        <authorList>
            <person name="Tran Van P."/>
        </authorList>
    </citation>
    <scope>NUCLEOTIDE SEQUENCE</scope>
</reference>
<evidence type="ECO:0000256" key="6">
    <source>
        <dbReference type="ARBA" id="ARBA00023054"/>
    </source>
</evidence>
<dbReference type="GO" id="GO:0006886">
    <property type="term" value="P:intracellular protein transport"/>
    <property type="evidence" value="ECO:0007669"/>
    <property type="project" value="TreeGrafter"/>
</dbReference>
<dbReference type="Proteomes" id="UP000677054">
    <property type="component" value="Unassembled WGS sequence"/>
</dbReference>
<evidence type="ECO:0000256" key="8">
    <source>
        <dbReference type="SAM" id="Phobius"/>
    </source>
</evidence>
<keyword evidence="3" id="KW-0813">Transport</keyword>
<organism evidence="10">
    <name type="scientific">Darwinula stevensoni</name>
    <dbReference type="NCBI Taxonomy" id="69355"/>
    <lineage>
        <taxon>Eukaryota</taxon>
        <taxon>Metazoa</taxon>
        <taxon>Ecdysozoa</taxon>
        <taxon>Arthropoda</taxon>
        <taxon>Crustacea</taxon>
        <taxon>Oligostraca</taxon>
        <taxon>Ostracoda</taxon>
        <taxon>Podocopa</taxon>
        <taxon>Podocopida</taxon>
        <taxon>Darwinulocopina</taxon>
        <taxon>Darwinuloidea</taxon>
        <taxon>Darwinulidae</taxon>
        <taxon>Darwinula</taxon>
    </lineage>
</organism>
<dbReference type="PROSITE" id="PS50192">
    <property type="entry name" value="T_SNARE"/>
    <property type="match status" value="1"/>
</dbReference>
<protein>
    <recommendedName>
        <fullName evidence="9">t-SNARE coiled-coil homology domain-containing protein</fullName>
    </recommendedName>
</protein>
<comment type="subcellular location">
    <subcellularLocation>
        <location evidence="1">Membrane</location>
        <topology evidence="1">Single-pass type IV membrane protein</topology>
    </subcellularLocation>
</comment>
<name>A0A7R8X8E4_9CRUS</name>
<keyword evidence="4 8" id="KW-0812">Transmembrane</keyword>
<evidence type="ECO:0000256" key="3">
    <source>
        <dbReference type="ARBA" id="ARBA00022448"/>
    </source>
</evidence>
<evidence type="ECO:0000256" key="2">
    <source>
        <dbReference type="ARBA" id="ARBA00009063"/>
    </source>
</evidence>
<evidence type="ECO:0000256" key="4">
    <source>
        <dbReference type="ARBA" id="ARBA00022692"/>
    </source>
</evidence>
<dbReference type="CDD" id="cd15844">
    <property type="entry name" value="SNARE_syntaxin5"/>
    <property type="match status" value="1"/>
</dbReference>
<dbReference type="PANTHER" id="PTHR19957:SF3">
    <property type="entry name" value="SYNTAXIN-5"/>
    <property type="match status" value="1"/>
</dbReference>
<dbReference type="OrthoDB" id="421009at2759"/>
<keyword evidence="11" id="KW-1185">Reference proteome</keyword>
<dbReference type="InterPro" id="IPR000727">
    <property type="entry name" value="T_SNARE_dom"/>
</dbReference>
<feature type="transmembrane region" description="Helical" evidence="8">
    <location>
        <begin position="367"/>
        <end position="387"/>
    </location>
</feature>
<evidence type="ECO:0000256" key="5">
    <source>
        <dbReference type="ARBA" id="ARBA00022989"/>
    </source>
</evidence>
<feature type="domain" description="T-SNARE coiled-coil homology" evidence="9">
    <location>
        <begin position="296"/>
        <end position="358"/>
    </location>
</feature>
<dbReference type="GO" id="GO:0006906">
    <property type="term" value="P:vesicle fusion"/>
    <property type="evidence" value="ECO:0007669"/>
    <property type="project" value="TreeGrafter"/>
</dbReference>
<dbReference type="Gene3D" id="1.20.58.70">
    <property type="match status" value="1"/>
</dbReference>
<dbReference type="InterPro" id="IPR010989">
    <property type="entry name" value="SNARE"/>
</dbReference>
<dbReference type="GO" id="GO:0031201">
    <property type="term" value="C:SNARE complex"/>
    <property type="evidence" value="ECO:0007669"/>
    <property type="project" value="TreeGrafter"/>
</dbReference>
<keyword evidence="5 8" id="KW-1133">Transmembrane helix</keyword>
<dbReference type="SMART" id="SM00397">
    <property type="entry name" value="t_SNARE"/>
    <property type="match status" value="1"/>
</dbReference>
<dbReference type="GO" id="GO:0006888">
    <property type="term" value="P:endoplasmic reticulum to Golgi vesicle-mediated transport"/>
    <property type="evidence" value="ECO:0007669"/>
    <property type="project" value="TreeGrafter"/>
</dbReference>
<keyword evidence="7 8" id="KW-0472">Membrane</keyword>
<sequence length="388" mass="44486">MNTWLLPGCALSTWWAYRRPRARPQLRFAAIIACSGVARTSEELETLERIGESEAEIYLVTMTAHDRTQEFLATVRSMQGYQRNVPRSALQRDPGRAQKLQHYAEFMRIAKVTKFFFFFRMIGRDITSTYTKLEKLTLLAKKKSLFDDKPHEIQELTYIIKQDLSSLNKQIGRLQELVKVSQPSNTRQHHLENHSNSVVVSLQSKLACISNEFKQVLEVRTENLKQQRSRQEKYTQAPVVRNLPPMATSGFPSGSVLLSRGYHDEQGPSDVSIEVPQSMNGPSSALQQQLLVEEDTSYLESRAETMQSIESTVVELGSIFQQLAHMVKEQEEAIHRIDHNVEDTQMNVEAAHSEILKYFRSVSSSRWLMFKVFGVLIVFFIIFVVLLA</sequence>
<evidence type="ECO:0000313" key="10">
    <source>
        <dbReference type="EMBL" id="CAD7242471.1"/>
    </source>
</evidence>
<dbReference type="GO" id="GO:0000149">
    <property type="term" value="F:SNARE binding"/>
    <property type="evidence" value="ECO:0007669"/>
    <property type="project" value="TreeGrafter"/>
</dbReference>
<dbReference type="GO" id="GO:0048278">
    <property type="term" value="P:vesicle docking"/>
    <property type="evidence" value="ECO:0007669"/>
    <property type="project" value="TreeGrafter"/>
</dbReference>
<dbReference type="GO" id="GO:0005484">
    <property type="term" value="F:SNAP receptor activity"/>
    <property type="evidence" value="ECO:0007669"/>
    <property type="project" value="TreeGrafter"/>
</dbReference>
<dbReference type="EMBL" id="CAJPEV010000273">
    <property type="protein sequence ID" value="CAG0883267.1"/>
    <property type="molecule type" value="Genomic_DNA"/>
</dbReference>
<keyword evidence="6" id="KW-0175">Coiled coil</keyword>
<dbReference type="Pfam" id="PF05739">
    <property type="entry name" value="SNARE"/>
    <property type="match status" value="1"/>
</dbReference>
<gene>
    <name evidence="10" type="ORF">DSTB1V02_LOCUS2437</name>
</gene>
<accession>A0A7R8X8E4</accession>